<name>A0AAE8YE13_9CAUD</name>
<protein>
    <submittedName>
        <fullName evidence="1">Uncharacterized protein</fullName>
    </submittedName>
</protein>
<sequence length="55" mass="6533">MVLLANHSLLEYLLPSQGKTWETRGNETAKPRRTRMLIWLPLPDICPNQKKNFRR</sequence>
<dbReference type="EMBL" id="MZ571828">
    <property type="protein sequence ID" value="UEP19075.1"/>
    <property type="molecule type" value="Genomic_DNA"/>
</dbReference>
<proteinExistence type="predicted"/>
<keyword evidence="2" id="KW-1185">Reference proteome</keyword>
<dbReference type="Proteomes" id="UP000828386">
    <property type="component" value="Segment"/>
</dbReference>
<evidence type="ECO:0000313" key="2">
    <source>
        <dbReference type="Proteomes" id="UP000828386"/>
    </source>
</evidence>
<organism evidence="1 2">
    <name type="scientific">Klebsiella phage vB_KpnS-VAC35</name>
    <dbReference type="NCBI Taxonomy" id="2866696"/>
    <lineage>
        <taxon>Viruses</taxon>
        <taxon>Duplodnaviria</taxon>
        <taxon>Heunggongvirae</taxon>
        <taxon>Uroviricota</taxon>
        <taxon>Caudoviricetes</taxon>
        <taxon>Demerecviridae</taxon>
        <taxon>Sugarlandvirus</taxon>
        <taxon>Sugarlandvirus VAC35</taxon>
    </lineage>
</organism>
<accession>A0AAE8YE13</accession>
<evidence type="ECO:0000313" key="1">
    <source>
        <dbReference type="EMBL" id="UEP19075.1"/>
    </source>
</evidence>
<reference evidence="1 2" key="1">
    <citation type="submission" date="2021-07" db="EMBL/GenBank/DDBJ databases">
        <authorList>
            <person name="Bleriot I."/>
            <person name="Blasco L."/>
            <person name="Pacios O."/>
            <person name="Fernandez-Garcia L."/>
            <person name="Ambroa A."/>
            <person name="Lopez M."/>
            <person name="Ortiz-Cartagena C."/>
            <person name="Fernandez-Cuenca F."/>
            <person name="Oteo J."/>
            <person name="Pascual A."/>
            <person name="Martinez-Martinez L."/>
            <person name="Domingo-Calap P."/>
            <person name="Wood T.K."/>
            <person name="Tomas M."/>
        </authorList>
    </citation>
    <scope>NUCLEOTIDE SEQUENCE [LARGE SCALE GENOMIC DNA]</scope>
</reference>